<dbReference type="AlphaFoldDB" id="A0A3S0JMD8"/>
<dbReference type="EMBL" id="RXLZ01000068">
    <property type="protein sequence ID" value="RTQ86257.1"/>
    <property type="molecule type" value="Genomic_DNA"/>
</dbReference>
<gene>
    <name evidence="2" type="ORF">EKL94_18590</name>
</gene>
<accession>A0A3S0JMD8</accession>
<organism evidence="2 3">
    <name type="scientific">Stenotrophomonas maltophilia</name>
    <name type="common">Pseudomonas maltophilia</name>
    <name type="synonym">Xanthomonas maltophilia</name>
    <dbReference type="NCBI Taxonomy" id="40324"/>
    <lineage>
        <taxon>Bacteria</taxon>
        <taxon>Pseudomonadati</taxon>
        <taxon>Pseudomonadota</taxon>
        <taxon>Gammaproteobacteria</taxon>
        <taxon>Lysobacterales</taxon>
        <taxon>Lysobacteraceae</taxon>
        <taxon>Stenotrophomonas</taxon>
        <taxon>Stenotrophomonas maltophilia group</taxon>
    </lineage>
</organism>
<evidence type="ECO:0000313" key="2">
    <source>
        <dbReference type="EMBL" id="RTQ86257.1"/>
    </source>
</evidence>
<evidence type="ECO:0000313" key="3">
    <source>
        <dbReference type="Proteomes" id="UP000271705"/>
    </source>
</evidence>
<name>A0A3S0JMD8_STEMA</name>
<protein>
    <submittedName>
        <fullName evidence="2">Uncharacterized protein</fullName>
    </submittedName>
</protein>
<proteinExistence type="predicted"/>
<keyword evidence="1" id="KW-0472">Membrane</keyword>
<evidence type="ECO:0000256" key="1">
    <source>
        <dbReference type="SAM" id="Phobius"/>
    </source>
</evidence>
<keyword evidence="1" id="KW-1133">Transmembrane helix</keyword>
<sequence>MAEELGALAIGVIGGAAGGAAGALLGYFSAKLANSANRKGVRLDARLELIDPCIEDIIKDSVDYWQNSGNDIAAETKIKGHFETLASRIDNLKGFGVTGKKIAEAQTLGDELYELVTGGDFESPTRVASAEIPQQIRNKCAAISHLFHPKS</sequence>
<keyword evidence="1" id="KW-0812">Transmembrane</keyword>
<dbReference type="RefSeq" id="WP_126930171.1">
    <property type="nucleotide sequence ID" value="NZ_RXLZ01000068.1"/>
</dbReference>
<reference evidence="2 3" key="1">
    <citation type="submission" date="2018-12" db="EMBL/GenBank/DDBJ databases">
        <authorList>
            <person name="Kartti S."/>
            <person name="Manni A."/>
            <person name="Chemao El Fihri M.W."/>
            <person name="Laamarti M."/>
            <person name="Temsamani L."/>
            <person name="El Jamali J.E."/>
            <person name="Ouadghiri M."/>
            <person name="Ibrahimi A."/>
            <person name="Filati-Maltouf A."/>
        </authorList>
    </citation>
    <scope>NUCLEOTIDE SEQUENCE [LARGE SCALE GENOMIC DNA]</scope>
    <source>
        <strain evidence="2 3">MDMC339</strain>
    </source>
</reference>
<feature type="transmembrane region" description="Helical" evidence="1">
    <location>
        <begin position="6"/>
        <end position="28"/>
    </location>
</feature>
<comment type="caution">
    <text evidence="2">The sequence shown here is derived from an EMBL/GenBank/DDBJ whole genome shotgun (WGS) entry which is preliminary data.</text>
</comment>
<dbReference type="Proteomes" id="UP000271705">
    <property type="component" value="Unassembled WGS sequence"/>
</dbReference>